<evidence type="ECO:0008006" key="4">
    <source>
        <dbReference type="Google" id="ProtNLM"/>
    </source>
</evidence>
<feature type="chain" id="PRO_5021709448" description="Lipoprotein" evidence="1">
    <location>
        <begin position="22"/>
        <end position="147"/>
    </location>
</feature>
<evidence type="ECO:0000313" key="2">
    <source>
        <dbReference type="EMBL" id="TWI77919.1"/>
    </source>
</evidence>
<dbReference type="EMBL" id="VLLE01000008">
    <property type="protein sequence ID" value="TWI77919.1"/>
    <property type="molecule type" value="Genomic_DNA"/>
</dbReference>
<proteinExistence type="predicted"/>
<dbReference type="Proteomes" id="UP000316167">
    <property type="component" value="Unassembled WGS sequence"/>
</dbReference>
<dbReference type="RefSeq" id="WP_144888617.1">
    <property type="nucleotide sequence ID" value="NZ_VLLE01000008.1"/>
</dbReference>
<evidence type="ECO:0000256" key="1">
    <source>
        <dbReference type="SAM" id="SignalP"/>
    </source>
</evidence>
<sequence>MKKIISVFAMLFLLTLLSACKMEHMDMGCGDPACSMPSDVITTKSSKVFDQAVLKKLSDAVYLASQSSSCQRGDQWGIAGIGAKPCGGPAGYIAYKKENAECFLKVLDCYNKQAQEYNRKYAIGSDCMVEPAPKSVVCEEGKPVLVY</sequence>
<organism evidence="2 3">
    <name type="scientific">Lacibacter cauensis</name>
    <dbReference type="NCBI Taxonomy" id="510947"/>
    <lineage>
        <taxon>Bacteria</taxon>
        <taxon>Pseudomonadati</taxon>
        <taxon>Bacteroidota</taxon>
        <taxon>Chitinophagia</taxon>
        <taxon>Chitinophagales</taxon>
        <taxon>Chitinophagaceae</taxon>
        <taxon>Lacibacter</taxon>
    </lineage>
</organism>
<dbReference type="PROSITE" id="PS51257">
    <property type="entry name" value="PROKAR_LIPOPROTEIN"/>
    <property type="match status" value="1"/>
</dbReference>
<comment type="caution">
    <text evidence="2">The sequence shown here is derived from an EMBL/GenBank/DDBJ whole genome shotgun (WGS) entry which is preliminary data.</text>
</comment>
<name>A0A562S992_9BACT</name>
<gene>
    <name evidence="2" type="ORF">IQ13_4159</name>
</gene>
<evidence type="ECO:0000313" key="3">
    <source>
        <dbReference type="Proteomes" id="UP000316167"/>
    </source>
</evidence>
<protein>
    <recommendedName>
        <fullName evidence="4">Lipoprotein</fullName>
    </recommendedName>
</protein>
<dbReference type="OrthoDB" id="5526158at2"/>
<keyword evidence="3" id="KW-1185">Reference proteome</keyword>
<keyword evidence="1" id="KW-0732">Signal</keyword>
<reference evidence="2 3" key="1">
    <citation type="journal article" date="2015" name="Stand. Genomic Sci.">
        <title>Genomic Encyclopedia of Bacterial and Archaeal Type Strains, Phase III: the genomes of soil and plant-associated and newly described type strains.</title>
        <authorList>
            <person name="Whitman W.B."/>
            <person name="Woyke T."/>
            <person name="Klenk H.P."/>
            <person name="Zhou Y."/>
            <person name="Lilburn T.G."/>
            <person name="Beck B.J."/>
            <person name="De Vos P."/>
            <person name="Vandamme P."/>
            <person name="Eisen J.A."/>
            <person name="Garrity G."/>
            <person name="Hugenholtz P."/>
            <person name="Kyrpides N.C."/>
        </authorList>
    </citation>
    <scope>NUCLEOTIDE SEQUENCE [LARGE SCALE GENOMIC DNA]</scope>
    <source>
        <strain evidence="2 3">CGMCC 1.7271</strain>
    </source>
</reference>
<accession>A0A562S992</accession>
<feature type="signal peptide" evidence="1">
    <location>
        <begin position="1"/>
        <end position="21"/>
    </location>
</feature>
<dbReference type="AlphaFoldDB" id="A0A562S992"/>